<dbReference type="EMBL" id="JXTP01000095">
    <property type="protein sequence ID" value="KIU25871.1"/>
    <property type="molecule type" value="Genomic_DNA"/>
</dbReference>
<protein>
    <recommendedName>
        <fullName evidence="3">Helix-turn-helix domain-containing protein</fullName>
    </recommendedName>
</protein>
<gene>
    <name evidence="1" type="ORF">SR41_17795</name>
</gene>
<evidence type="ECO:0008006" key="3">
    <source>
        <dbReference type="Google" id="ProtNLM"/>
    </source>
</evidence>
<dbReference type="InterPro" id="IPR009061">
    <property type="entry name" value="DNA-bd_dom_put_sf"/>
</dbReference>
<accession>A0A0D1MDJ0</accession>
<sequence length="74" mass="8589">MMEDSMTSQFLNEQEVARRWGISPRTLQGLRYRDKPLPLQNRKGPPWVMIGGTVRYRHDDILAFEQRNSSGGLV</sequence>
<reference evidence="1 2" key="1">
    <citation type="submission" date="2015-01" db="EMBL/GenBank/DDBJ databases">
        <title>Genome of Sphingomonas taxi strain 30a.</title>
        <authorList>
            <person name="Eevers N."/>
            <person name="Van Hamme J."/>
            <person name="Bottos E."/>
            <person name="Weyens N."/>
            <person name="Vangronsveld J."/>
        </authorList>
    </citation>
    <scope>NUCLEOTIDE SEQUENCE [LARGE SCALE GENOMIC DNA]</scope>
    <source>
        <strain evidence="1 2">30a</strain>
    </source>
</reference>
<name>A0A0D1MDJ0_9SPHN</name>
<dbReference type="Proteomes" id="UP000033203">
    <property type="component" value="Unassembled WGS sequence"/>
</dbReference>
<dbReference type="PATRIC" id="fig|1549858.7.peg.3463"/>
<evidence type="ECO:0000313" key="1">
    <source>
        <dbReference type="EMBL" id="KIU25871.1"/>
    </source>
</evidence>
<organism evidence="1 2">
    <name type="scientific">Sphingomonas melonis</name>
    <dbReference type="NCBI Taxonomy" id="152682"/>
    <lineage>
        <taxon>Bacteria</taxon>
        <taxon>Pseudomonadati</taxon>
        <taxon>Pseudomonadota</taxon>
        <taxon>Alphaproteobacteria</taxon>
        <taxon>Sphingomonadales</taxon>
        <taxon>Sphingomonadaceae</taxon>
        <taxon>Sphingomonas</taxon>
    </lineage>
</organism>
<evidence type="ECO:0000313" key="2">
    <source>
        <dbReference type="Proteomes" id="UP000033203"/>
    </source>
</evidence>
<dbReference type="SUPFAM" id="SSF46955">
    <property type="entry name" value="Putative DNA-binding domain"/>
    <property type="match status" value="1"/>
</dbReference>
<proteinExistence type="predicted"/>
<comment type="caution">
    <text evidence="1">The sequence shown here is derived from an EMBL/GenBank/DDBJ whole genome shotgun (WGS) entry which is preliminary data.</text>
</comment>
<dbReference type="AlphaFoldDB" id="A0A0D1MDJ0"/>